<accession>A0A1D2MP17</accession>
<name>A0A1D2MP17_ORCCI</name>
<dbReference type="SMART" id="SM00054">
    <property type="entry name" value="EFh"/>
    <property type="match status" value="4"/>
</dbReference>
<gene>
    <name evidence="2" type="ORF">Ocin01_11998</name>
</gene>
<dbReference type="Proteomes" id="UP000094527">
    <property type="component" value="Unassembled WGS sequence"/>
</dbReference>
<feature type="domain" description="EF-hand" evidence="1">
    <location>
        <begin position="627"/>
        <end position="657"/>
    </location>
</feature>
<dbReference type="OMA" id="RIMYKIQ"/>
<reference evidence="2 3" key="1">
    <citation type="journal article" date="2016" name="Genome Biol. Evol.">
        <title>Gene Family Evolution Reflects Adaptation to Soil Environmental Stressors in the Genome of the Collembolan Orchesella cincta.</title>
        <authorList>
            <person name="Faddeeva-Vakhrusheva A."/>
            <person name="Derks M.F."/>
            <person name="Anvar S.Y."/>
            <person name="Agamennone V."/>
            <person name="Suring W."/>
            <person name="Smit S."/>
            <person name="van Straalen N.M."/>
            <person name="Roelofs D."/>
        </authorList>
    </citation>
    <scope>NUCLEOTIDE SEQUENCE [LARGE SCALE GENOMIC DNA]</scope>
    <source>
        <tissue evidence="2">Mixed pool</tissue>
    </source>
</reference>
<protein>
    <recommendedName>
        <fullName evidence="1">EF-hand domain-containing protein</fullName>
    </recommendedName>
</protein>
<dbReference type="EMBL" id="LJIJ01000769">
    <property type="protein sequence ID" value="ODM94678.1"/>
    <property type="molecule type" value="Genomic_DNA"/>
</dbReference>
<sequence length="950" mass="109853">MSNMDRPPKVLQPQCLDQYGIKPCTAEYLERMRFVCRQNCYDIKKLFQEHDPLDFGSVSDYVFKCVMHEKFMCQTNFSMEQIQLISDFFRLPDGTICYMRLHYLMKSEGNIADQLRECASQVPFPDVSCVPLRSCGKRVFGTDPCVPAILERMRTAYWRLRVKITDLFRCCDTECKGVVPEEKFRCIMNETIWPEAGLTERQLDAIANYYRAYDDKIDYKRMSEMFESTLSIQEQIQLNYITSREQLKKPKPVNKLEEAEEERVKEVLYLIVKRADRHILTTLNSIFEKFAHRQSGETSVPHLRRFFYYLDADLAESDFSLVCKKYATKDYTVNFLQIVEDLDDTYHSRVCPQPPPKPILGADGPEDLDYPPFGEGAGKNSSIWGHGECPCASEDEHAAGACLPPDSSRFYIGGTVSGGIGRAPVMGKDYIHKRQNAGLGQRYSGAYGLSPAAGKRTAMPVGFTGESKPKPGQSESVELRGLMERMQQYLYRYRVRCKDFFKDFDPLNHGYVSANRFRRALTTMGFGLNGRIGLTEGELDALINFYRLSEDPSMVCWRKFDDDIESIFIQKGIEKLPAILTPSPARILGLPNVGATNMEDIPLRIRQLAKCAVARLRSRVQIECCNIKYFFQGFDRSNTGYVSRQQFKQTLSMLNYYFTAEELDAMSVAYGDAKGFNYLRLLKDIEPTSDEPGWYSKYKTGRLYQLNRPPQEPKWQEHDLQRIMYKIQARMVRNRPKLRDFLRDHDMFSHDRIKEIDFHRALDRAGFELTPREVEVLTCCFRCPDDPSEIEWRCFLNSIETVFTVANLEKAPRIEPQAWKPLREMDYDKQLTDTEHCQYNDGMRRLAQKVSNRRLEFKPMFADFDKPQCGLVSVNQFHRVLHTLGLASIVTTSELEAIIKRFSVIRGGKTDVDYVEFLAQLDGLTYVDPITLEEMSPTGVEWYKRLNPCC</sequence>
<dbReference type="STRING" id="48709.A0A1D2MP17"/>
<dbReference type="PANTHER" id="PTHR20875:SF0">
    <property type="entry name" value="GH12158P"/>
    <property type="match status" value="1"/>
</dbReference>
<dbReference type="OrthoDB" id="272072at2759"/>
<evidence type="ECO:0000313" key="3">
    <source>
        <dbReference type="Proteomes" id="UP000094527"/>
    </source>
</evidence>
<dbReference type="InterPro" id="IPR002048">
    <property type="entry name" value="EF_hand_dom"/>
</dbReference>
<evidence type="ECO:0000313" key="2">
    <source>
        <dbReference type="EMBL" id="ODM94678.1"/>
    </source>
</evidence>
<dbReference type="Gene3D" id="1.10.238.10">
    <property type="entry name" value="EF-hand"/>
    <property type="match status" value="4"/>
</dbReference>
<dbReference type="PANTHER" id="PTHR20875">
    <property type="entry name" value="EF-HAND CALCIUM-BINDING DOMAIN-CONTAINING PROTEIN 6-RELATED"/>
    <property type="match status" value="1"/>
</dbReference>
<dbReference type="InterPro" id="IPR052603">
    <property type="entry name" value="EFCB6"/>
</dbReference>
<evidence type="ECO:0000259" key="1">
    <source>
        <dbReference type="PROSITE" id="PS50222"/>
    </source>
</evidence>
<keyword evidence="3" id="KW-1185">Reference proteome</keyword>
<comment type="caution">
    <text evidence="2">The sequence shown here is derived from an EMBL/GenBank/DDBJ whole genome shotgun (WGS) entry which is preliminary data.</text>
</comment>
<dbReference type="GO" id="GO:0005509">
    <property type="term" value="F:calcium ion binding"/>
    <property type="evidence" value="ECO:0007669"/>
    <property type="project" value="InterPro"/>
</dbReference>
<dbReference type="InterPro" id="IPR011992">
    <property type="entry name" value="EF-hand-dom_pair"/>
</dbReference>
<proteinExistence type="predicted"/>
<organism evidence="2 3">
    <name type="scientific">Orchesella cincta</name>
    <name type="common">Springtail</name>
    <name type="synonym">Podura cincta</name>
    <dbReference type="NCBI Taxonomy" id="48709"/>
    <lineage>
        <taxon>Eukaryota</taxon>
        <taxon>Metazoa</taxon>
        <taxon>Ecdysozoa</taxon>
        <taxon>Arthropoda</taxon>
        <taxon>Hexapoda</taxon>
        <taxon>Collembola</taxon>
        <taxon>Entomobryomorpha</taxon>
        <taxon>Entomobryoidea</taxon>
        <taxon>Orchesellidae</taxon>
        <taxon>Orchesellinae</taxon>
        <taxon>Orchesella</taxon>
    </lineage>
</organism>
<dbReference type="AlphaFoldDB" id="A0A1D2MP17"/>
<dbReference type="SUPFAM" id="SSF47473">
    <property type="entry name" value="EF-hand"/>
    <property type="match status" value="3"/>
</dbReference>
<dbReference type="PROSITE" id="PS50222">
    <property type="entry name" value="EF_HAND_2"/>
    <property type="match status" value="1"/>
</dbReference>